<keyword evidence="2" id="KW-1185">Reference proteome</keyword>
<gene>
    <name evidence="1" type="ORF">K7862_00185</name>
</gene>
<protein>
    <recommendedName>
        <fullName evidence="3">GNAT family N-acetyltransferase</fullName>
    </recommendedName>
</protein>
<name>A0ABS7Q0U9_9ACTN</name>
<evidence type="ECO:0000313" key="2">
    <source>
        <dbReference type="Proteomes" id="UP000778578"/>
    </source>
</evidence>
<accession>A0ABS7Q0U9</accession>
<sequence length="45" mass="4917">MTAEHVHVHADTDPARFLAATVEVDRGESPFGWSDPAWPAEEAGR</sequence>
<dbReference type="RefSeq" id="WP_222959348.1">
    <property type="nucleotide sequence ID" value="NZ_JAINZZ010000001.1"/>
</dbReference>
<evidence type="ECO:0000313" key="1">
    <source>
        <dbReference type="EMBL" id="MBY8876060.1"/>
    </source>
</evidence>
<evidence type="ECO:0008006" key="3">
    <source>
        <dbReference type="Google" id="ProtNLM"/>
    </source>
</evidence>
<dbReference type="EMBL" id="JAINZZ010000001">
    <property type="protein sequence ID" value="MBY8876060.1"/>
    <property type="molecule type" value="Genomic_DNA"/>
</dbReference>
<comment type="caution">
    <text evidence="1">The sequence shown here is derived from an EMBL/GenBank/DDBJ whole genome shotgun (WGS) entry which is preliminary data.</text>
</comment>
<reference evidence="1 2" key="1">
    <citation type="submission" date="2021-08" db="EMBL/GenBank/DDBJ databases">
        <title>WGS of actinomycetes from Thailand.</title>
        <authorList>
            <person name="Thawai C."/>
        </authorList>
    </citation>
    <scope>NUCLEOTIDE SEQUENCE [LARGE SCALE GENOMIC DNA]</scope>
    <source>
        <strain evidence="1 2">PLK6-54</strain>
    </source>
</reference>
<organism evidence="1 2">
    <name type="scientific">Actinacidiphila acidipaludis</name>
    <dbReference type="NCBI Taxonomy" id="2873382"/>
    <lineage>
        <taxon>Bacteria</taxon>
        <taxon>Bacillati</taxon>
        <taxon>Actinomycetota</taxon>
        <taxon>Actinomycetes</taxon>
        <taxon>Kitasatosporales</taxon>
        <taxon>Streptomycetaceae</taxon>
        <taxon>Actinacidiphila</taxon>
    </lineage>
</organism>
<dbReference type="Proteomes" id="UP000778578">
    <property type="component" value="Unassembled WGS sequence"/>
</dbReference>
<proteinExistence type="predicted"/>